<protein>
    <submittedName>
        <fullName evidence="2">Uncharacterized protein</fullName>
    </submittedName>
</protein>
<dbReference type="EMBL" id="CABITT030000006">
    <property type="protein sequence ID" value="VVB07960.1"/>
    <property type="molecule type" value="Genomic_DNA"/>
</dbReference>
<keyword evidence="3" id="KW-1185">Reference proteome</keyword>
<feature type="region of interest" description="Disordered" evidence="1">
    <location>
        <begin position="1"/>
        <end position="32"/>
    </location>
</feature>
<feature type="region of interest" description="Disordered" evidence="1">
    <location>
        <begin position="70"/>
        <end position="127"/>
    </location>
</feature>
<dbReference type="AlphaFoldDB" id="A0A565C2V0"/>
<evidence type="ECO:0000313" key="3">
    <source>
        <dbReference type="Proteomes" id="UP000489600"/>
    </source>
</evidence>
<proteinExistence type="predicted"/>
<gene>
    <name evidence="2" type="ORF">ANE_LOCUS18404</name>
</gene>
<sequence length="217" mass="24045">MERDLDPVPEEVDEINQNPSDDHDSSLPWVSKTSENQSRRSLLFQSFLSFFCCNSSPKCSSMSRRSVGIVGPEWPWPSSPPSSGSRHRASPRFFESPFPPQNSASQSYAAADESGSGETIPEQESIIQNPPFDSIQSEYSTSQGYLSFDSIQSEDSTSQGYVTADRLGFVRRLSKRFLKIQEPHSPIRLAFPAQNSPPLSRRPSIGSTNKPALVVTI</sequence>
<accession>A0A565C2V0</accession>
<comment type="caution">
    <text evidence="2">The sequence shown here is derived from an EMBL/GenBank/DDBJ whole genome shotgun (WGS) entry which is preliminary data.</text>
</comment>
<organism evidence="2 3">
    <name type="scientific">Arabis nemorensis</name>
    <dbReference type="NCBI Taxonomy" id="586526"/>
    <lineage>
        <taxon>Eukaryota</taxon>
        <taxon>Viridiplantae</taxon>
        <taxon>Streptophyta</taxon>
        <taxon>Embryophyta</taxon>
        <taxon>Tracheophyta</taxon>
        <taxon>Spermatophyta</taxon>
        <taxon>Magnoliopsida</taxon>
        <taxon>eudicotyledons</taxon>
        <taxon>Gunneridae</taxon>
        <taxon>Pentapetalae</taxon>
        <taxon>rosids</taxon>
        <taxon>malvids</taxon>
        <taxon>Brassicales</taxon>
        <taxon>Brassicaceae</taxon>
        <taxon>Arabideae</taxon>
        <taxon>Arabis</taxon>
    </lineage>
</organism>
<reference evidence="2" key="1">
    <citation type="submission" date="2019-07" db="EMBL/GenBank/DDBJ databases">
        <authorList>
            <person name="Dittberner H."/>
        </authorList>
    </citation>
    <scope>NUCLEOTIDE SEQUENCE [LARGE SCALE GENOMIC DNA]</scope>
</reference>
<name>A0A565C2V0_9BRAS</name>
<evidence type="ECO:0000313" key="2">
    <source>
        <dbReference type="EMBL" id="VVB07960.1"/>
    </source>
</evidence>
<dbReference type="Proteomes" id="UP000489600">
    <property type="component" value="Unassembled WGS sequence"/>
</dbReference>
<evidence type="ECO:0000256" key="1">
    <source>
        <dbReference type="SAM" id="MobiDB-lite"/>
    </source>
</evidence>